<protein>
    <submittedName>
        <fullName evidence="1">Uncharacterized protein</fullName>
    </submittedName>
</protein>
<name>A0ACB9CKQ1_ARCLA</name>
<reference evidence="2" key="1">
    <citation type="journal article" date="2022" name="Mol. Ecol. Resour.">
        <title>The genomes of chicory, endive, great burdock and yacon provide insights into Asteraceae palaeo-polyploidization history and plant inulin production.</title>
        <authorList>
            <person name="Fan W."/>
            <person name="Wang S."/>
            <person name="Wang H."/>
            <person name="Wang A."/>
            <person name="Jiang F."/>
            <person name="Liu H."/>
            <person name="Zhao H."/>
            <person name="Xu D."/>
            <person name="Zhang Y."/>
        </authorList>
    </citation>
    <scope>NUCLEOTIDE SEQUENCE [LARGE SCALE GENOMIC DNA]</scope>
    <source>
        <strain evidence="2">cv. Niubang</strain>
    </source>
</reference>
<gene>
    <name evidence="1" type="ORF">L6452_14312</name>
</gene>
<organism evidence="1 2">
    <name type="scientific">Arctium lappa</name>
    <name type="common">Greater burdock</name>
    <name type="synonym">Lappa major</name>
    <dbReference type="NCBI Taxonomy" id="4217"/>
    <lineage>
        <taxon>Eukaryota</taxon>
        <taxon>Viridiplantae</taxon>
        <taxon>Streptophyta</taxon>
        <taxon>Embryophyta</taxon>
        <taxon>Tracheophyta</taxon>
        <taxon>Spermatophyta</taxon>
        <taxon>Magnoliopsida</taxon>
        <taxon>eudicotyledons</taxon>
        <taxon>Gunneridae</taxon>
        <taxon>Pentapetalae</taxon>
        <taxon>asterids</taxon>
        <taxon>campanulids</taxon>
        <taxon>Asterales</taxon>
        <taxon>Asteraceae</taxon>
        <taxon>Carduoideae</taxon>
        <taxon>Cardueae</taxon>
        <taxon>Arctiinae</taxon>
        <taxon>Arctium</taxon>
    </lineage>
</organism>
<comment type="caution">
    <text evidence="1">The sequence shown here is derived from an EMBL/GenBank/DDBJ whole genome shotgun (WGS) entry which is preliminary data.</text>
</comment>
<keyword evidence="2" id="KW-1185">Reference proteome</keyword>
<sequence length="205" mass="23304">MAEVHQCRHCRRVINIPVKHQDVEEGDGFVKGGGAKYVVTDDLSVSSKSSFSSLAYLNTMHIVALNELEEKVVNVNVEKMNWDFEHFHASSSSSPGFIVQSSTTGSSLCYLLCVSVAIWYSSFFLQSRSDYISSLSYETIVLEDGLKMWKSTDGWMDRPYFSPVVEDVESFEQFSDWDGMKEIEFCKVDGFVETFELFESELLDD</sequence>
<reference evidence="1 2" key="2">
    <citation type="journal article" date="2022" name="Mol. Ecol. Resour.">
        <title>The genomes of chicory, endive, great burdock and yacon provide insights into Asteraceae paleo-polyploidization history and plant inulin production.</title>
        <authorList>
            <person name="Fan W."/>
            <person name="Wang S."/>
            <person name="Wang H."/>
            <person name="Wang A."/>
            <person name="Jiang F."/>
            <person name="Liu H."/>
            <person name="Zhao H."/>
            <person name="Xu D."/>
            <person name="Zhang Y."/>
        </authorList>
    </citation>
    <scope>NUCLEOTIDE SEQUENCE [LARGE SCALE GENOMIC DNA]</scope>
    <source>
        <strain evidence="2">cv. Niubang</strain>
    </source>
</reference>
<dbReference type="Proteomes" id="UP001055879">
    <property type="component" value="Linkage Group LG04"/>
</dbReference>
<evidence type="ECO:0000313" key="2">
    <source>
        <dbReference type="Proteomes" id="UP001055879"/>
    </source>
</evidence>
<accession>A0ACB9CKQ1</accession>
<proteinExistence type="predicted"/>
<evidence type="ECO:0000313" key="1">
    <source>
        <dbReference type="EMBL" id="KAI3734833.1"/>
    </source>
</evidence>
<dbReference type="EMBL" id="CM042050">
    <property type="protein sequence ID" value="KAI3734833.1"/>
    <property type="molecule type" value="Genomic_DNA"/>
</dbReference>